<dbReference type="AlphaFoldDB" id="A0A2N8T570"/>
<dbReference type="Proteomes" id="UP000236023">
    <property type="component" value="Unassembled WGS sequence"/>
</dbReference>
<comment type="caution">
    <text evidence="2">The sequence shown here is derived from an EMBL/GenBank/DDBJ whole genome shotgun (WGS) entry which is preliminary data.</text>
</comment>
<evidence type="ECO:0000256" key="1">
    <source>
        <dbReference type="SAM" id="Phobius"/>
    </source>
</evidence>
<evidence type="ECO:0000313" key="2">
    <source>
        <dbReference type="EMBL" id="PNG09909.1"/>
    </source>
</evidence>
<dbReference type="RefSeq" id="WP_102894259.1">
    <property type="nucleotide sequence ID" value="NZ_JAMOHU010000025.1"/>
</dbReference>
<name>A0A2N8T570_STUST</name>
<organism evidence="2 3">
    <name type="scientific">Stutzerimonas stutzeri</name>
    <name type="common">Pseudomonas stutzeri</name>
    <dbReference type="NCBI Taxonomy" id="316"/>
    <lineage>
        <taxon>Bacteria</taxon>
        <taxon>Pseudomonadati</taxon>
        <taxon>Pseudomonadota</taxon>
        <taxon>Gammaproteobacteria</taxon>
        <taxon>Pseudomonadales</taxon>
        <taxon>Pseudomonadaceae</taxon>
        <taxon>Stutzerimonas</taxon>
    </lineage>
</organism>
<gene>
    <name evidence="2" type="ORF">CXK94_10245</name>
</gene>
<feature type="transmembrane region" description="Helical" evidence="1">
    <location>
        <begin position="31"/>
        <end position="48"/>
    </location>
</feature>
<accession>A0A2N8T570</accession>
<dbReference type="EMBL" id="POUT01000004">
    <property type="protein sequence ID" value="PNG09909.1"/>
    <property type="molecule type" value="Genomic_DNA"/>
</dbReference>
<keyword evidence="1" id="KW-0812">Transmembrane</keyword>
<keyword evidence="1" id="KW-1133">Transmembrane helix</keyword>
<keyword evidence="1" id="KW-0472">Membrane</keyword>
<sequence>MTTTDDSMRNRSHPIQEDMEVQARLWHMERLGWILLGAIVLATLLGLFSTGPLSKSISATASRELQVEYQRFERNAASSSIRIRAKANPEGDARITIDGKFLDTFTIETIQPQPVESHSTGAGLVLQFKADGDGWVAAYFTIRPDAIGLARFSVRSNGQRVGIWQLVYP</sequence>
<proteinExistence type="predicted"/>
<protein>
    <submittedName>
        <fullName evidence="2">Uncharacterized protein</fullName>
    </submittedName>
</protein>
<evidence type="ECO:0000313" key="3">
    <source>
        <dbReference type="Proteomes" id="UP000236023"/>
    </source>
</evidence>
<reference evidence="2 3" key="1">
    <citation type="submission" date="2018-01" db="EMBL/GenBank/DDBJ databases">
        <title>Denitrification phenotypes of diverse strains of Pseudomonas stutzeri.</title>
        <authorList>
            <person name="Milligan D.A."/>
            <person name="Bergaust L."/>
            <person name="Bakken L.R."/>
            <person name="Frostegard A."/>
        </authorList>
    </citation>
    <scope>NUCLEOTIDE SEQUENCE [LARGE SCALE GENOMIC DNA]</scope>
    <source>
        <strain evidence="2 3">24a75</strain>
    </source>
</reference>